<protein>
    <recommendedName>
        <fullName evidence="2">DUF7330 domain-containing protein</fullName>
    </recommendedName>
</protein>
<evidence type="ECO:0000259" key="2">
    <source>
        <dbReference type="Pfam" id="PF24016"/>
    </source>
</evidence>
<dbReference type="Proteomes" id="UP000053477">
    <property type="component" value="Unassembled WGS sequence"/>
</dbReference>
<dbReference type="EMBL" id="KQ086214">
    <property type="protein sequence ID" value="KLO06359.1"/>
    <property type="molecule type" value="Genomic_DNA"/>
</dbReference>
<proteinExistence type="predicted"/>
<gene>
    <name evidence="3" type="ORF">SCHPADRAFT_1002397</name>
</gene>
<dbReference type="AlphaFoldDB" id="A0A0H2R3F9"/>
<dbReference type="OrthoDB" id="5289249at2759"/>
<dbReference type="STRING" id="27342.A0A0H2R3F9"/>
<keyword evidence="4" id="KW-1185">Reference proteome</keyword>
<feature type="domain" description="DUF7330" evidence="2">
    <location>
        <begin position="74"/>
        <end position="276"/>
    </location>
</feature>
<name>A0A0H2R3F9_9AGAM</name>
<accession>A0A0H2R3F9</accession>
<dbReference type="InParanoid" id="A0A0H2R3F9"/>
<sequence>MIIPDDKSSPAAMENNDSDTSTLASGHELPPPPYAGLQDDRSAPASESNPNAGVRTDAPIYPRSRPAPPIPSSNFVVIKRTVDGITGSYVVDTQLRVPKIVSFCGAEGSEGANDESGLISGERPHLHLESTHGSIHADIWLVRGRGNSQLGQEVKSIRDDRALINVTTGHSVINTRLRCETEQPYILRCTSSHGAINVWLPPNFVGPVTISTVHGNVFFSPSVRSWCTTFSEVDNVRSCFIGDYEVAGFRSLNSWKGSILQLSTSTSSIRINSIEELSSESSNKEWPAQSWWNPFSWR</sequence>
<feature type="region of interest" description="Disordered" evidence="1">
    <location>
        <begin position="1"/>
        <end position="72"/>
    </location>
</feature>
<evidence type="ECO:0000313" key="3">
    <source>
        <dbReference type="EMBL" id="KLO06359.1"/>
    </source>
</evidence>
<evidence type="ECO:0000256" key="1">
    <source>
        <dbReference type="SAM" id="MobiDB-lite"/>
    </source>
</evidence>
<evidence type="ECO:0000313" key="4">
    <source>
        <dbReference type="Proteomes" id="UP000053477"/>
    </source>
</evidence>
<reference evidence="3 4" key="1">
    <citation type="submission" date="2015-04" db="EMBL/GenBank/DDBJ databases">
        <title>Complete genome sequence of Schizopora paradoxa KUC8140, a cosmopolitan wood degrader in East Asia.</title>
        <authorList>
            <consortium name="DOE Joint Genome Institute"/>
            <person name="Min B."/>
            <person name="Park H."/>
            <person name="Jang Y."/>
            <person name="Kim J.-J."/>
            <person name="Kim K.H."/>
            <person name="Pangilinan J."/>
            <person name="Lipzen A."/>
            <person name="Riley R."/>
            <person name="Grigoriev I.V."/>
            <person name="Spatafora J.W."/>
            <person name="Choi I.-G."/>
        </authorList>
    </citation>
    <scope>NUCLEOTIDE SEQUENCE [LARGE SCALE GENOMIC DNA]</scope>
    <source>
        <strain evidence="3 4">KUC8140</strain>
    </source>
</reference>
<dbReference type="Pfam" id="PF24016">
    <property type="entry name" value="DUF7330"/>
    <property type="match status" value="1"/>
</dbReference>
<organism evidence="3 4">
    <name type="scientific">Schizopora paradoxa</name>
    <dbReference type="NCBI Taxonomy" id="27342"/>
    <lineage>
        <taxon>Eukaryota</taxon>
        <taxon>Fungi</taxon>
        <taxon>Dikarya</taxon>
        <taxon>Basidiomycota</taxon>
        <taxon>Agaricomycotina</taxon>
        <taxon>Agaricomycetes</taxon>
        <taxon>Hymenochaetales</taxon>
        <taxon>Schizoporaceae</taxon>
        <taxon>Schizopora</taxon>
    </lineage>
</organism>
<dbReference type="InterPro" id="IPR055754">
    <property type="entry name" value="DUF7330"/>
</dbReference>